<dbReference type="AlphaFoldDB" id="Q3JU83"/>
<protein>
    <submittedName>
        <fullName evidence="2">Uncharacterized protein</fullName>
    </submittedName>
</protein>
<proteinExistence type="predicted"/>
<reference evidence="2 3" key="1">
    <citation type="submission" date="2005-09" db="EMBL/GenBank/DDBJ databases">
        <authorList>
            <person name="Woods D.E."/>
            <person name="Nierman W.C."/>
        </authorList>
    </citation>
    <scope>NUCLEOTIDE SEQUENCE [LARGE SCALE GENOMIC DNA]</scope>
    <source>
        <strain evidence="2 3">1710b</strain>
    </source>
</reference>
<sequence length="569" mass="63922">MLGCHRSLRVHATRLLARALQELVIQHFHRRVAHVAVQRLGRRIIDEPHDPVVVALADVERVDAAGGLRQRADEEPVPRHRRVRQQRAVHAAVQHEEHRVPRRVRAQRGKRRQNAVDQLADRFSAEKARVLGDDAVEHTQERGLLLRGRNVGEKAAANLAPCGLNVDVELLAGFGEHALRGFDRARQPARDHAVEAHVLLGEHAPGRGGLHPAALVERHGVLVERAAARIEVGDVAVAHQIDAAAFRQLIGHGRASAFVDGGALVEERGDAFERVRMMQRCDEVIAFRGEMRGERLRLRVGDQRLDARKRVRRHRAELVGPGDRLVARGARLRQAIHDAELMQARRGSRLALEQDLGRERAGQRPREEPRAAAVGRERDARIRHHELRVVGGDEQIACEREREAGPRGGAFDRRDHGLRHRIDRGDPFAEQIDARRLHGRRLRAVVEQPVQVAARAEEAVRARQHDRADRRIALRRIQRLEAGGVHVGVQRVARAGVGQREDERRFALRRARREQFCAHAVSLLGFDGVGKRCVAPMRRTIGHRPGRHVLKPCSECAAARTSQRASKLL</sequence>
<feature type="region of interest" description="Disordered" evidence="1">
    <location>
        <begin position="354"/>
        <end position="375"/>
    </location>
</feature>
<evidence type="ECO:0000256" key="1">
    <source>
        <dbReference type="SAM" id="MobiDB-lite"/>
    </source>
</evidence>
<dbReference type="EMBL" id="CP000124">
    <property type="protein sequence ID" value="ABA47896.1"/>
    <property type="molecule type" value="Genomic_DNA"/>
</dbReference>
<feature type="compositionally biased region" description="Basic and acidic residues" evidence="1">
    <location>
        <begin position="355"/>
        <end position="375"/>
    </location>
</feature>
<dbReference type="KEGG" id="bpm:BURPS1710b_1462"/>
<accession>Q3JU83</accession>
<evidence type="ECO:0000313" key="3">
    <source>
        <dbReference type="Proteomes" id="UP000002700"/>
    </source>
</evidence>
<dbReference type="Proteomes" id="UP000002700">
    <property type="component" value="Chromosome I"/>
</dbReference>
<name>Q3JU83_BURP1</name>
<evidence type="ECO:0000313" key="2">
    <source>
        <dbReference type="EMBL" id="ABA47896.1"/>
    </source>
</evidence>
<dbReference type="EnsemblBacteria" id="ABA47896">
    <property type="protein sequence ID" value="ABA47896"/>
    <property type="gene ID" value="BURPS1710b_1462"/>
</dbReference>
<organism evidence="2 3">
    <name type="scientific">Burkholderia pseudomallei (strain 1710b)</name>
    <dbReference type="NCBI Taxonomy" id="320372"/>
    <lineage>
        <taxon>Bacteria</taxon>
        <taxon>Pseudomonadati</taxon>
        <taxon>Pseudomonadota</taxon>
        <taxon>Betaproteobacteria</taxon>
        <taxon>Burkholderiales</taxon>
        <taxon>Burkholderiaceae</taxon>
        <taxon>Burkholderia</taxon>
        <taxon>pseudomallei group</taxon>
    </lineage>
</organism>
<gene>
    <name evidence="2" type="ordered locus">BURPS1710b_1462</name>
</gene>
<dbReference type="HOGENOM" id="CLU_478739_0_0_4"/>